<evidence type="ECO:0000313" key="2">
    <source>
        <dbReference type="Proteomes" id="UP000018934"/>
    </source>
</evidence>
<dbReference type="EMBL" id="CP007033">
    <property type="protein sequence ID" value="AHF11190.1"/>
    <property type="molecule type" value="Genomic_DNA"/>
</dbReference>
<dbReference type="Proteomes" id="UP000018934">
    <property type="component" value="Chromosome"/>
</dbReference>
<evidence type="ECO:0000313" key="1">
    <source>
        <dbReference type="EMBL" id="AHF11190.1"/>
    </source>
</evidence>
<reference evidence="1 2" key="1">
    <citation type="journal article" date="2013" name="Stand. Genomic Sci.">
        <title>Complete genome sequence of Dehalobacter restrictus PER-K23(T.).</title>
        <authorList>
            <person name="Kruse T."/>
            <person name="Maillard J."/>
            <person name="Goodwin L."/>
            <person name="Woyke T."/>
            <person name="Teshima H."/>
            <person name="Bruce D."/>
            <person name="Detter C."/>
            <person name="Tapia R."/>
            <person name="Han C."/>
            <person name="Huntemann M."/>
            <person name="Wei C.L."/>
            <person name="Han J."/>
            <person name="Chen A."/>
            <person name="Kyrpides N."/>
            <person name="Szeto E."/>
            <person name="Markowitz V."/>
            <person name="Ivanova N."/>
            <person name="Pagani I."/>
            <person name="Pati A."/>
            <person name="Pitluck S."/>
            <person name="Nolan M."/>
            <person name="Holliger C."/>
            <person name="Smidt H."/>
        </authorList>
    </citation>
    <scope>NUCLEOTIDE SEQUENCE [LARGE SCALE GENOMIC DNA]</scope>
    <source>
        <strain evidence="2">DSM 9455</strain>
    </source>
</reference>
<organism evidence="1 2">
    <name type="scientific">Dehalobacter restrictus (strain DSM 9455 / PER-K23)</name>
    <dbReference type="NCBI Taxonomy" id="871738"/>
    <lineage>
        <taxon>Bacteria</taxon>
        <taxon>Bacillati</taxon>
        <taxon>Bacillota</taxon>
        <taxon>Clostridia</taxon>
        <taxon>Eubacteriales</taxon>
        <taxon>Desulfitobacteriaceae</taxon>
        <taxon>Dehalobacter</taxon>
    </lineage>
</organism>
<proteinExistence type="predicted"/>
<protein>
    <submittedName>
        <fullName evidence="1">Uncharacterized protein</fullName>
    </submittedName>
</protein>
<sequence>MHVDKNQQNPYRIRFPENFFLFTRKVEHSKKITKKLIQNLFWIELG</sequence>
<gene>
    <name evidence="1" type="ORF">DEHRE_00515</name>
</gene>
<accession>A0ABM5P8W0</accession>
<name>A0ABM5P8W0_DEHRP</name>
<keyword evidence="2" id="KW-1185">Reference proteome</keyword>